<evidence type="ECO:0000313" key="5">
    <source>
        <dbReference type="Proteomes" id="UP001057753"/>
    </source>
</evidence>
<sequence length="463" mass="51176">MKKIESSLDCYGLETERSLNYMNEAKKHLPGGVAANIKHFEPYPIVMKEGRGAWLKDVDNHWYVDYLMGYGALALGHAHPKIRHAVADQIFCDGTCLFGTPHQLEVEFAKAIKKHYPSIQKLRYTNSGTEATQLAIRLAQVFTGKNKVAKCEGHYHGGYKEMLYSINPSLDEAGEIDLPLPVPESADVKVDGNEPYILPFNHIEGIEHLIMTHHSDLAAVIIEPIQAGYIMADQTYIDRLRQLTLTYGIVLIFDEVKTGFRSALGGAQEKYEIEPDLTTLGKVIGGGFPIGLVGGKKDILDVSSPSRGADVFEAGEKGQGSAKDILFHSGTYNGHPTILAAGLATINEMEQAYAKVLDITTSLREGIETLAKNIGLPVTTYGAGSIFNVIWKKDCKLKHYRDLQKTNTKMRKELDFALLQAGVYTKPLNRYSLSAAHGKEEVDFTLQAYEKAFHQLKGGARFS</sequence>
<evidence type="ECO:0000256" key="1">
    <source>
        <dbReference type="ARBA" id="ARBA00001933"/>
    </source>
</evidence>
<dbReference type="InterPro" id="IPR015421">
    <property type="entry name" value="PyrdxlP-dep_Trfase_major"/>
</dbReference>
<comment type="similarity">
    <text evidence="3">Belongs to the class-III pyridoxal-phosphate-dependent aminotransferase family.</text>
</comment>
<dbReference type="Proteomes" id="UP001057753">
    <property type="component" value="Unassembled WGS sequence"/>
</dbReference>
<dbReference type="InterPro" id="IPR015422">
    <property type="entry name" value="PyrdxlP-dep_Trfase_small"/>
</dbReference>
<organism evidence="4 5">
    <name type="scientific">Salipaludibacillus agaradhaerens</name>
    <name type="common">Bacillus agaradhaerens</name>
    <dbReference type="NCBI Taxonomy" id="76935"/>
    <lineage>
        <taxon>Bacteria</taxon>
        <taxon>Bacillati</taxon>
        <taxon>Bacillota</taxon>
        <taxon>Bacilli</taxon>
        <taxon>Bacillales</taxon>
        <taxon>Bacillaceae</taxon>
    </lineage>
</organism>
<dbReference type="Pfam" id="PF00202">
    <property type="entry name" value="Aminotran_3"/>
    <property type="match status" value="1"/>
</dbReference>
<dbReference type="PANTHER" id="PTHR43713:SF3">
    <property type="entry name" value="GLUTAMATE-1-SEMIALDEHYDE 2,1-AMINOMUTASE 1, CHLOROPLASTIC-RELATED"/>
    <property type="match status" value="1"/>
</dbReference>
<keyword evidence="4" id="KW-0032">Aminotransferase</keyword>
<dbReference type="GO" id="GO:0008483">
    <property type="term" value="F:transaminase activity"/>
    <property type="evidence" value="ECO:0007669"/>
    <property type="project" value="UniProtKB-KW"/>
</dbReference>
<name>A0A9Q4AZV6_SALAG</name>
<gene>
    <name evidence="4" type="ORF">HXA33_04130</name>
</gene>
<keyword evidence="2 3" id="KW-0663">Pyridoxal phosphate</keyword>
<proteinExistence type="inferred from homology"/>
<keyword evidence="5" id="KW-1185">Reference proteome</keyword>
<dbReference type="InterPro" id="IPR049704">
    <property type="entry name" value="Aminotrans_3_PPA_site"/>
</dbReference>
<evidence type="ECO:0000313" key="4">
    <source>
        <dbReference type="EMBL" id="MCR6095723.1"/>
    </source>
</evidence>
<dbReference type="CDD" id="cd00610">
    <property type="entry name" value="OAT_like"/>
    <property type="match status" value="1"/>
</dbReference>
<reference evidence="4" key="1">
    <citation type="submission" date="2020-06" db="EMBL/GenBank/DDBJ databases">
        <title>Insight into the genomes of haloalkaliphilic bacilli from Kenyan soda lakes.</title>
        <authorList>
            <person name="Mwirichia R."/>
            <person name="Villamizar G.C."/>
            <person name="Poehlein A."/>
            <person name="Mugweru J."/>
            <person name="Kipnyargis A."/>
            <person name="Kiplimo D."/>
            <person name="Orwa P."/>
            <person name="Daniel R."/>
        </authorList>
    </citation>
    <scope>NUCLEOTIDE SEQUENCE</scope>
    <source>
        <strain evidence="4">B1096_S55</strain>
    </source>
</reference>
<dbReference type="PROSITE" id="PS00600">
    <property type="entry name" value="AA_TRANSFER_CLASS_3"/>
    <property type="match status" value="1"/>
</dbReference>
<protein>
    <submittedName>
        <fullName evidence="4">Aspartate aminotransferase family protein</fullName>
    </submittedName>
</protein>
<comment type="cofactor">
    <cofactor evidence="1">
        <name>pyridoxal 5'-phosphate</name>
        <dbReference type="ChEBI" id="CHEBI:597326"/>
    </cofactor>
</comment>
<dbReference type="SUPFAM" id="SSF53383">
    <property type="entry name" value="PLP-dependent transferases"/>
    <property type="match status" value="1"/>
</dbReference>
<evidence type="ECO:0000256" key="2">
    <source>
        <dbReference type="ARBA" id="ARBA00022898"/>
    </source>
</evidence>
<evidence type="ECO:0000256" key="3">
    <source>
        <dbReference type="RuleBase" id="RU003560"/>
    </source>
</evidence>
<dbReference type="InterPro" id="IPR015424">
    <property type="entry name" value="PyrdxlP-dep_Trfase"/>
</dbReference>
<dbReference type="AlphaFoldDB" id="A0A9Q4AZV6"/>
<dbReference type="PANTHER" id="PTHR43713">
    <property type="entry name" value="GLUTAMATE-1-SEMIALDEHYDE 2,1-AMINOMUTASE"/>
    <property type="match status" value="1"/>
</dbReference>
<dbReference type="GO" id="GO:0030170">
    <property type="term" value="F:pyridoxal phosphate binding"/>
    <property type="evidence" value="ECO:0007669"/>
    <property type="project" value="InterPro"/>
</dbReference>
<dbReference type="InterPro" id="IPR005814">
    <property type="entry name" value="Aminotrans_3"/>
</dbReference>
<dbReference type="EMBL" id="JABXYM010000001">
    <property type="protein sequence ID" value="MCR6095723.1"/>
    <property type="molecule type" value="Genomic_DNA"/>
</dbReference>
<keyword evidence="4" id="KW-0808">Transferase</keyword>
<dbReference type="Gene3D" id="3.90.1150.10">
    <property type="entry name" value="Aspartate Aminotransferase, domain 1"/>
    <property type="match status" value="1"/>
</dbReference>
<comment type="caution">
    <text evidence="4">The sequence shown here is derived from an EMBL/GenBank/DDBJ whole genome shotgun (WGS) entry which is preliminary data.</text>
</comment>
<dbReference type="Gene3D" id="3.40.640.10">
    <property type="entry name" value="Type I PLP-dependent aspartate aminotransferase-like (Major domain)"/>
    <property type="match status" value="1"/>
</dbReference>
<accession>A0A9Q4AZV6</accession>